<feature type="domain" description="DUF6533" evidence="3">
    <location>
        <begin position="50"/>
        <end position="94"/>
    </location>
</feature>
<keyword evidence="2" id="KW-0812">Transmembrane</keyword>
<name>A0A371D037_9APHY</name>
<dbReference type="AlphaFoldDB" id="A0A371D037"/>
<dbReference type="EMBL" id="KZ857432">
    <property type="protein sequence ID" value="RDX45910.1"/>
    <property type="molecule type" value="Genomic_DNA"/>
</dbReference>
<evidence type="ECO:0000256" key="2">
    <source>
        <dbReference type="SAM" id="Phobius"/>
    </source>
</evidence>
<evidence type="ECO:0000259" key="3">
    <source>
        <dbReference type="Pfam" id="PF20151"/>
    </source>
</evidence>
<organism evidence="4 5">
    <name type="scientific">Lentinus brumalis</name>
    <dbReference type="NCBI Taxonomy" id="2498619"/>
    <lineage>
        <taxon>Eukaryota</taxon>
        <taxon>Fungi</taxon>
        <taxon>Dikarya</taxon>
        <taxon>Basidiomycota</taxon>
        <taxon>Agaricomycotina</taxon>
        <taxon>Agaricomycetes</taxon>
        <taxon>Polyporales</taxon>
        <taxon>Polyporaceae</taxon>
        <taxon>Lentinus</taxon>
    </lineage>
</organism>
<feature type="region of interest" description="Disordered" evidence="1">
    <location>
        <begin position="1"/>
        <end position="29"/>
    </location>
</feature>
<accession>A0A371D037</accession>
<gene>
    <name evidence="4" type="ORF">OH76DRAFT_914360</name>
</gene>
<keyword evidence="5" id="KW-1185">Reference proteome</keyword>
<protein>
    <recommendedName>
        <fullName evidence="3">DUF6533 domain-containing protein</fullName>
    </recommendedName>
</protein>
<reference evidence="4 5" key="1">
    <citation type="journal article" date="2018" name="Biotechnol. Biofuels">
        <title>Integrative visual omics of the white-rot fungus Polyporus brumalis exposes the biotechnological potential of its oxidative enzymes for delignifying raw plant biomass.</title>
        <authorList>
            <person name="Miyauchi S."/>
            <person name="Rancon A."/>
            <person name="Drula E."/>
            <person name="Hage H."/>
            <person name="Chaduli D."/>
            <person name="Favel A."/>
            <person name="Grisel S."/>
            <person name="Henrissat B."/>
            <person name="Herpoel-Gimbert I."/>
            <person name="Ruiz-Duenas F.J."/>
            <person name="Chevret D."/>
            <person name="Hainaut M."/>
            <person name="Lin J."/>
            <person name="Wang M."/>
            <person name="Pangilinan J."/>
            <person name="Lipzen A."/>
            <person name="Lesage-Meessen L."/>
            <person name="Navarro D."/>
            <person name="Riley R."/>
            <person name="Grigoriev I.V."/>
            <person name="Zhou S."/>
            <person name="Raouche S."/>
            <person name="Rosso M.N."/>
        </authorList>
    </citation>
    <scope>NUCLEOTIDE SEQUENCE [LARGE SCALE GENOMIC DNA]</scope>
    <source>
        <strain evidence="4 5">BRFM 1820</strain>
    </source>
</reference>
<evidence type="ECO:0000313" key="4">
    <source>
        <dbReference type="EMBL" id="RDX45910.1"/>
    </source>
</evidence>
<dbReference type="InterPro" id="IPR045340">
    <property type="entry name" value="DUF6533"/>
</dbReference>
<sequence length="179" mass="20001">MSPDYAPPSVASSNLSRHHKQSRNAANMSDQDSTADTIAYYYSFQTGDFVFFASIVPLIYDYFLSFDREMGLIWRGKRCGASLIYCIIRYNALLYEMLNASTSIRSLTDQLHHTGSLILRVPATASDPNRRSWPVSLTVSWIRGSDARRHTTRLSSKLSLATVSRAGLIISDIIVIAVT</sequence>
<proteinExistence type="predicted"/>
<keyword evidence="2" id="KW-1133">Transmembrane helix</keyword>
<evidence type="ECO:0000313" key="5">
    <source>
        <dbReference type="Proteomes" id="UP000256964"/>
    </source>
</evidence>
<dbReference type="Pfam" id="PF20151">
    <property type="entry name" value="DUF6533"/>
    <property type="match status" value="1"/>
</dbReference>
<dbReference type="Proteomes" id="UP000256964">
    <property type="component" value="Unassembled WGS sequence"/>
</dbReference>
<evidence type="ECO:0000256" key="1">
    <source>
        <dbReference type="SAM" id="MobiDB-lite"/>
    </source>
</evidence>
<feature type="transmembrane region" description="Helical" evidence="2">
    <location>
        <begin position="38"/>
        <end position="60"/>
    </location>
</feature>
<dbReference type="OrthoDB" id="2756558at2759"/>
<keyword evidence="2" id="KW-0472">Membrane</keyword>